<comment type="caution">
    <text evidence="4">The sequence shown here is derived from an EMBL/GenBank/DDBJ whole genome shotgun (WGS) entry which is preliminary data.</text>
</comment>
<dbReference type="InterPro" id="IPR050832">
    <property type="entry name" value="Bact_Acetyltransf"/>
</dbReference>
<dbReference type="Gene3D" id="3.40.630.30">
    <property type="match status" value="1"/>
</dbReference>
<keyword evidence="5" id="KW-1185">Reference proteome</keyword>
<evidence type="ECO:0000259" key="3">
    <source>
        <dbReference type="PROSITE" id="PS51186"/>
    </source>
</evidence>
<evidence type="ECO:0000256" key="2">
    <source>
        <dbReference type="ARBA" id="ARBA00023315"/>
    </source>
</evidence>
<feature type="domain" description="N-acetyltransferase" evidence="3">
    <location>
        <begin position="11"/>
        <end position="159"/>
    </location>
</feature>
<dbReference type="EMBL" id="SADE01000004">
    <property type="protein sequence ID" value="RVU34181.1"/>
    <property type="molecule type" value="Genomic_DNA"/>
</dbReference>
<keyword evidence="1 4" id="KW-0808">Transferase</keyword>
<evidence type="ECO:0000313" key="4">
    <source>
        <dbReference type="EMBL" id="RVU34181.1"/>
    </source>
</evidence>
<proteinExistence type="predicted"/>
<dbReference type="Proteomes" id="UP000287447">
    <property type="component" value="Unassembled WGS sequence"/>
</dbReference>
<dbReference type="SUPFAM" id="SSF55729">
    <property type="entry name" value="Acyl-CoA N-acyltransferases (Nat)"/>
    <property type="match status" value="1"/>
</dbReference>
<dbReference type="AlphaFoldDB" id="A0A3S2VKQ9"/>
<dbReference type="PROSITE" id="PS51186">
    <property type="entry name" value="GNAT"/>
    <property type="match status" value="1"/>
</dbReference>
<accession>A0A3S2VKQ9</accession>
<protein>
    <submittedName>
        <fullName evidence="4">GNAT family N-acetyltransferase</fullName>
    </submittedName>
</protein>
<dbReference type="InterPro" id="IPR000182">
    <property type="entry name" value="GNAT_dom"/>
</dbReference>
<gene>
    <name evidence="4" type="ORF">EOI86_24025</name>
</gene>
<dbReference type="InterPro" id="IPR016181">
    <property type="entry name" value="Acyl_CoA_acyltransferase"/>
</dbReference>
<dbReference type="Pfam" id="PF00583">
    <property type="entry name" value="Acetyltransf_1"/>
    <property type="match status" value="1"/>
</dbReference>
<dbReference type="CDD" id="cd04301">
    <property type="entry name" value="NAT_SF"/>
    <property type="match status" value="1"/>
</dbReference>
<dbReference type="PANTHER" id="PTHR43877">
    <property type="entry name" value="AMINOALKYLPHOSPHONATE N-ACETYLTRANSFERASE-RELATED-RELATED"/>
    <property type="match status" value="1"/>
</dbReference>
<dbReference type="GO" id="GO:0016747">
    <property type="term" value="F:acyltransferase activity, transferring groups other than amino-acyl groups"/>
    <property type="evidence" value="ECO:0007669"/>
    <property type="project" value="InterPro"/>
</dbReference>
<reference evidence="5" key="1">
    <citation type="submission" date="2019-01" db="EMBL/GenBank/DDBJ databases">
        <title>Gri0909 isolated from a small marine red alga.</title>
        <authorList>
            <person name="Kim J."/>
            <person name="Jeong S.E."/>
            <person name="Jeon C.O."/>
        </authorList>
    </citation>
    <scope>NUCLEOTIDE SEQUENCE [LARGE SCALE GENOMIC DNA]</scope>
    <source>
        <strain evidence="5">Gri0909</strain>
    </source>
</reference>
<sequence>MPSSSGIDAAIRLREMTAADLDPVLAVRLSTHENAITRQELEEDYGITTEGLARDMKTHIRGWLCEVDGRVAGFSMGDASNGEVQVVAVHPDFEGCGIGRRVLAAVCDWLFAEGHARIWLAANPDLDIRATGFYEKLGWRRNGAMKGEDEILVLVKPSPR</sequence>
<keyword evidence="2" id="KW-0012">Acyltransferase</keyword>
<organism evidence="4 5">
    <name type="scientific">Hwanghaeella grinnelliae</name>
    <dbReference type="NCBI Taxonomy" id="2500179"/>
    <lineage>
        <taxon>Bacteria</taxon>
        <taxon>Pseudomonadati</taxon>
        <taxon>Pseudomonadota</taxon>
        <taxon>Alphaproteobacteria</taxon>
        <taxon>Rhodospirillales</taxon>
        <taxon>Rhodospirillaceae</taxon>
        <taxon>Hwanghaeella</taxon>
    </lineage>
</organism>
<dbReference type="PANTHER" id="PTHR43877:SF2">
    <property type="entry name" value="AMINOALKYLPHOSPHONATE N-ACETYLTRANSFERASE-RELATED"/>
    <property type="match status" value="1"/>
</dbReference>
<evidence type="ECO:0000313" key="5">
    <source>
        <dbReference type="Proteomes" id="UP000287447"/>
    </source>
</evidence>
<name>A0A3S2VKQ9_9PROT</name>
<evidence type="ECO:0000256" key="1">
    <source>
        <dbReference type="ARBA" id="ARBA00022679"/>
    </source>
</evidence>